<organism evidence="1 2">
    <name type="scientific">Araneus ventricosus</name>
    <name type="common">Orbweaver spider</name>
    <name type="synonym">Epeira ventricosa</name>
    <dbReference type="NCBI Taxonomy" id="182803"/>
    <lineage>
        <taxon>Eukaryota</taxon>
        <taxon>Metazoa</taxon>
        <taxon>Ecdysozoa</taxon>
        <taxon>Arthropoda</taxon>
        <taxon>Chelicerata</taxon>
        <taxon>Arachnida</taxon>
        <taxon>Araneae</taxon>
        <taxon>Araneomorphae</taxon>
        <taxon>Entelegynae</taxon>
        <taxon>Araneoidea</taxon>
        <taxon>Araneidae</taxon>
        <taxon>Araneus</taxon>
    </lineage>
</organism>
<gene>
    <name evidence="1" type="ORF">AVEN_88677_1</name>
</gene>
<protein>
    <submittedName>
        <fullName evidence="1">Uncharacterized protein</fullName>
    </submittedName>
</protein>
<dbReference type="AlphaFoldDB" id="A0A4Y2MXL8"/>
<evidence type="ECO:0000313" key="1">
    <source>
        <dbReference type="EMBL" id="GBN31835.1"/>
    </source>
</evidence>
<name>A0A4Y2MXL8_ARAVE</name>
<dbReference type="EMBL" id="BGPR01008140">
    <property type="protein sequence ID" value="GBN31835.1"/>
    <property type="molecule type" value="Genomic_DNA"/>
</dbReference>
<comment type="caution">
    <text evidence="1">The sequence shown here is derived from an EMBL/GenBank/DDBJ whole genome shotgun (WGS) entry which is preliminary data.</text>
</comment>
<accession>A0A4Y2MXL8</accession>
<sequence length="86" mass="10011">MKENQIKSVKANLREPDVGDTSRWMRSRWINKKVLASLVGIVMVWVELSQSDDGTYILREGLGRGRWWQLGLRLQYACCRSMLIVN</sequence>
<proteinExistence type="predicted"/>
<dbReference type="Proteomes" id="UP000499080">
    <property type="component" value="Unassembled WGS sequence"/>
</dbReference>
<keyword evidence="2" id="KW-1185">Reference proteome</keyword>
<reference evidence="1 2" key="1">
    <citation type="journal article" date="2019" name="Sci. Rep.">
        <title>Orb-weaving spider Araneus ventricosus genome elucidates the spidroin gene catalogue.</title>
        <authorList>
            <person name="Kono N."/>
            <person name="Nakamura H."/>
            <person name="Ohtoshi R."/>
            <person name="Moran D.A.P."/>
            <person name="Shinohara A."/>
            <person name="Yoshida Y."/>
            <person name="Fujiwara M."/>
            <person name="Mori M."/>
            <person name="Tomita M."/>
            <person name="Arakawa K."/>
        </authorList>
    </citation>
    <scope>NUCLEOTIDE SEQUENCE [LARGE SCALE GENOMIC DNA]</scope>
</reference>
<evidence type="ECO:0000313" key="2">
    <source>
        <dbReference type="Proteomes" id="UP000499080"/>
    </source>
</evidence>